<sequence length="289" mass="32766">MNTVQLECFITVAEHLNFSRASEILRITQPAVSHQIRTLEGELGVKLFRRTSKSVALTTEGIQFLPDAELILKTAYSARSRLGSHEEFLPFDIGCHNHMELQMLPTVLERLAGEFPRLRPSIHMIPFPSLLGMVEDQKIHTAFAIKEEHKKPSLAFRELCSAPVSCICAPEHPLAQYDRLTPDQLTGNIIVCSPRHIPAPLFSIQGRLLSGLSTEQQYFVENIESAFTLVKAHLGYTIYPDVPRAREPGLRYIPVEGFPQMSFGLYYRYDNDHPVMKRFLKMCEEAASE</sequence>
<dbReference type="GO" id="GO:0003700">
    <property type="term" value="F:DNA-binding transcription factor activity"/>
    <property type="evidence" value="ECO:0007669"/>
    <property type="project" value="InterPro"/>
</dbReference>
<evidence type="ECO:0000256" key="2">
    <source>
        <dbReference type="ARBA" id="ARBA00023015"/>
    </source>
</evidence>
<dbReference type="InterPro" id="IPR005119">
    <property type="entry name" value="LysR_subst-bd"/>
</dbReference>
<organism evidence="6 7">
    <name type="scientific">Candidatus Blautia avicola</name>
    <dbReference type="NCBI Taxonomy" id="2838483"/>
    <lineage>
        <taxon>Bacteria</taxon>
        <taxon>Bacillati</taxon>
        <taxon>Bacillota</taxon>
        <taxon>Clostridia</taxon>
        <taxon>Lachnospirales</taxon>
        <taxon>Lachnospiraceae</taxon>
        <taxon>Blautia</taxon>
    </lineage>
</organism>
<dbReference type="CDD" id="cd05466">
    <property type="entry name" value="PBP2_LTTR_substrate"/>
    <property type="match status" value="1"/>
</dbReference>
<keyword evidence="2" id="KW-0805">Transcription regulation</keyword>
<protein>
    <submittedName>
        <fullName evidence="6">LysR family transcriptional regulator</fullName>
    </submittedName>
</protein>
<dbReference type="PRINTS" id="PR00039">
    <property type="entry name" value="HTHLYSR"/>
</dbReference>
<dbReference type="GO" id="GO:0032993">
    <property type="term" value="C:protein-DNA complex"/>
    <property type="evidence" value="ECO:0007669"/>
    <property type="project" value="TreeGrafter"/>
</dbReference>
<dbReference type="PANTHER" id="PTHR30346">
    <property type="entry name" value="TRANSCRIPTIONAL DUAL REGULATOR HCAR-RELATED"/>
    <property type="match status" value="1"/>
</dbReference>
<dbReference type="PANTHER" id="PTHR30346:SF0">
    <property type="entry name" value="HCA OPERON TRANSCRIPTIONAL ACTIVATOR HCAR"/>
    <property type="match status" value="1"/>
</dbReference>
<dbReference type="InterPro" id="IPR036388">
    <property type="entry name" value="WH-like_DNA-bd_sf"/>
</dbReference>
<dbReference type="SUPFAM" id="SSF53850">
    <property type="entry name" value="Periplasmic binding protein-like II"/>
    <property type="match status" value="1"/>
</dbReference>
<reference evidence="6" key="2">
    <citation type="submission" date="2021-04" db="EMBL/GenBank/DDBJ databases">
        <authorList>
            <person name="Gilroy R."/>
        </authorList>
    </citation>
    <scope>NUCLEOTIDE SEQUENCE</scope>
    <source>
        <strain evidence="6">ChiBcec6-4105</strain>
    </source>
</reference>
<dbReference type="InterPro" id="IPR000847">
    <property type="entry name" value="LysR_HTH_N"/>
</dbReference>
<dbReference type="FunFam" id="1.10.10.10:FF:000001">
    <property type="entry name" value="LysR family transcriptional regulator"/>
    <property type="match status" value="1"/>
</dbReference>
<evidence type="ECO:0000313" key="7">
    <source>
        <dbReference type="Proteomes" id="UP000823892"/>
    </source>
</evidence>
<dbReference type="GO" id="GO:0003677">
    <property type="term" value="F:DNA binding"/>
    <property type="evidence" value="ECO:0007669"/>
    <property type="project" value="UniProtKB-KW"/>
</dbReference>
<keyword evidence="4" id="KW-0804">Transcription</keyword>
<evidence type="ECO:0000256" key="4">
    <source>
        <dbReference type="ARBA" id="ARBA00023163"/>
    </source>
</evidence>
<dbReference type="Proteomes" id="UP000823892">
    <property type="component" value="Unassembled WGS sequence"/>
</dbReference>
<gene>
    <name evidence="6" type="ORF">H9914_09810</name>
</gene>
<comment type="caution">
    <text evidence="6">The sequence shown here is derived from an EMBL/GenBank/DDBJ whole genome shotgun (WGS) entry which is preliminary data.</text>
</comment>
<evidence type="ECO:0000259" key="5">
    <source>
        <dbReference type="PROSITE" id="PS50931"/>
    </source>
</evidence>
<name>A0A9D2QWD1_9FIRM</name>
<dbReference type="PROSITE" id="PS50931">
    <property type="entry name" value="HTH_LYSR"/>
    <property type="match status" value="1"/>
</dbReference>
<evidence type="ECO:0000256" key="1">
    <source>
        <dbReference type="ARBA" id="ARBA00009437"/>
    </source>
</evidence>
<accession>A0A9D2QWD1</accession>
<dbReference type="InterPro" id="IPR036390">
    <property type="entry name" value="WH_DNA-bd_sf"/>
</dbReference>
<evidence type="ECO:0000313" key="6">
    <source>
        <dbReference type="EMBL" id="HJD29268.1"/>
    </source>
</evidence>
<keyword evidence="3" id="KW-0238">DNA-binding</keyword>
<feature type="domain" description="HTH lysR-type" evidence="5">
    <location>
        <begin position="1"/>
        <end position="58"/>
    </location>
</feature>
<dbReference type="Gene3D" id="3.40.190.10">
    <property type="entry name" value="Periplasmic binding protein-like II"/>
    <property type="match status" value="2"/>
</dbReference>
<dbReference type="SUPFAM" id="SSF46785">
    <property type="entry name" value="Winged helix' DNA-binding domain"/>
    <property type="match status" value="1"/>
</dbReference>
<evidence type="ECO:0000256" key="3">
    <source>
        <dbReference type="ARBA" id="ARBA00023125"/>
    </source>
</evidence>
<dbReference type="EMBL" id="DWUY01000220">
    <property type="protein sequence ID" value="HJD29268.1"/>
    <property type="molecule type" value="Genomic_DNA"/>
</dbReference>
<dbReference type="AlphaFoldDB" id="A0A9D2QWD1"/>
<dbReference type="Pfam" id="PF03466">
    <property type="entry name" value="LysR_substrate"/>
    <property type="match status" value="1"/>
</dbReference>
<proteinExistence type="inferred from homology"/>
<reference evidence="6" key="1">
    <citation type="journal article" date="2021" name="PeerJ">
        <title>Extensive microbial diversity within the chicken gut microbiome revealed by metagenomics and culture.</title>
        <authorList>
            <person name="Gilroy R."/>
            <person name="Ravi A."/>
            <person name="Getino M."/>
            <person name="Pursley I."/>
            <person name="Horton D.L."/>
            <person name="Alikhan N.F."/>
            <person name="Baker D."/>
            <person name="Gharbi K."/>
            <person name="Hall N."/>
            <person name="Watson M."/>
            <person name="Adriaenssens E.M."/>
            <person name="Foster-Nyarko E."/>
            <person name="Jarju S."/>
            <person name="Secka A."/>
            <person name="Antonio M."/>
            <person name="Oren A."/>
            <person name="Chaudhuri R.R."/>
            <person name="La Ragione R."/>
            <person name="Hildebrand F."/>
            <person name="Pallen M.J."/>
        </authorList>
    </citation>
    <scope>NUCLEOTIDE SEQUENCE</scope>
    <source>
        <strain evidence="6">ChiBcec6-4105</strain>
    </source>
</reference>
<dbReference type="Gene3D" id="1.10.10.10">
    <property type="entry name" value="Winged helix-like DNA-binding domain superfamily/Winged helix DNA-binding domain"/>
    <property type="match status" value="1"/>
</dbReference>
<dbReference type="Pfam" id="PF00126">
    <property type="entry name" value="HTH_1"/>
    <property type="match status" value="1"/>
</dbReference>
<comment type="similarity">
    <text evidence="1">Belongs to the LysR transcriptional regulatory family.</text>
</comment>